<sequence length="72" mass="7650">MNRVTVMVRYRRGVVGESRRTVHLVVLPASLADVPDNLGAVCGARFGPGDAETVNSPQGMPCVQCLAMAPVR</sequence>
<evidence type="ECO:0000313" key="2">
    <source>
        <dbReference type="Proteomes" id="UP001500653"/>
    </source>
</evidence>
<organism evidence="1 2">
    <name type="scientific">Prauserella halophila</name>
    <dbReference type="NCBI Taxonomy" id="185641"/>
    <lineage>
        <taxon>Bacteria</taxon>
        <taxon>Bacillati</taxon>
        <taxon>Actinomycetota</taxon>
        <taxon>Actinomycetes</taxon>
        <taxon>Pseudonocardiales</taxon>
        <taxon>Pseudonocardiaceae</taxon>
        <taxon>Prauserella</taxon>
    </lineage>
</organism>
<name>A0ABN1WC32_9PSEU</name>
<accession>A0ABN1WC32</accession>
<dbReference type="RefSeq" id="WP_253866207.1">
    <property type="nucleotide sequence ID" value="NZ_BAAALN010000010.1"/>
</dbReference>
<evidence type="ECO:0000313" key="1">
    <source>
        <dbReference type="EMBL" id="GAA1244934.1"/>
    </source>
</evidence>
<gene>
    <name evidence="1" type="ORF">GCM10009676_33510</name>
</gene>
<dbReference type="EMBL" id="BAAALN010000010">
    <property type="protein sequence ID" value="GAA1244934.1"/>
    <property type="molecule type" value="Genomic_DNA"/>
</dbReference>
<protein>
    <submittedName>
        <fullName evidence="1">Uncharacterized protein</fullName>
    </submittedName>
</protein>
<dbReference type="Proteomes" id="UP001500653">
    <property type="component" value="Unassembled WGS sequence"/>
</dbReference>
<comment type="caution">
    <text evidence="1">The sequence shown here is derived from an EMBL/GenBank/DDBJ whole genome shotgun (WGS) entry which is preliminary data.</text>
</comment>
<proteinExistence type="predicted"/>
<keyword evidence="2" id="KW-1185">Reference proteome</keyword>
<reference evidence="1 2" key="1">
    <citation type="journal article" date="2019" name="Int. J. Syst. Evol. Microbiol.">
        <title>The Global Catalogue of Microorganisms (GCM) 10K type strain sequencing project: providing services to taxonomists for standard genome sequencing and annotation.</title>
        <authorList>
            <consortium name="The Broad Institute Genomics Platform"/>
            <consortium name="The Broad Institute Genome Sequencing Center for Infectious Disease"/>
            <person name="Wu L."/>
            <person name="Ma J."/>
        </authorList>
    </citation>
    <scope>NUCLEOTIDE SEQUENCE [LARGE SCALE GENOMIC DNA]</scope>
    <source>
        <strain evidence="1 2">JCM 13023</strain>
    </source>
</reference>